<evidence type="ECO:0000256" key="2">
    <source>
        <dbReference type="ARBA" id="ARBA00023015"/>
    </source>
</evidence>
<gene>
    <name evidence="6" type="ORF">H8923_06110</name>
</gene>
<evidence type="ECO:0000259" key="5">
    <source>
        <dbReference type="PROSITE" id="PS50937"/>
    </source>
</evidence>
<dbReference type="SUPFAM" id="SSF55136">
    <property type="entry name" value="Probable bacterial effector-binding domain"/>
    <property type="match status" value="1"/>
</dbReference>
<dbReference type="EMBL" id="JACRWE010000002">
    <property type="protein sequence ID" value="MBC5996330.1"/>
    <property type="molecule type" value="Genomic_DNA"/>
</dbReference>
<evidence type="ECO:0000256" key="3">
    <source>
        <dbReference type="ARBA" id="ARBA00023125"/>
    </source>
</evidence>
<keyword evidence="2" id="KW-0805">Transcription regulation</keyword>
<dbReference type="InterPro" id="IPR011256">
    <property type="entry name" value="Reg_factor_effector_dom_sf"/>
</dbReference>
<dbReference type="InterPro" id="IPR000551">
    <property type="entry name" value="MerR-type_HTH_dom"/>
</dbReference>
<dbReference type="InterPro" id="IPR009061">
    <property type="entry name" value="DNA-bd_dom_put_sf"/>
</dbReference>
<dbReference type="SMART" id="SM00422">
    <property type="entry name" value="HTH_MERR"/>
    <property type="match status" value="1"/>
</dbReference>
<sequence>MKDYYKIGEISKIYGIGRDSLMYYEEIGILNPYRDTNGYRLYSISDIWRLNLIKELRSLNFPMKKIKEYLVNRSIESTNKMLNEEIELIDKKISELLSHRVDIQQRLKSIEETVNNTKFNEIKVEYIEKRKALKLNANIKRDEDVDFLIQKLQKEYENRFNILGNNNIGAVYSLDSIKNHIYNEFNSVFCLLNEDESIYNITFDGNYYITMTYRGSYSNNKEYINRMIEYSDEENYDIIGDPIEIYKIDVHETGKVEEFITEIQIPIKKRLQQT</sequence>
<keyword evidence="7" id="KW-1185">Reference proteome</keyword>
<dbReference type="PANTHER" id="PTHR30204">
    <property type="entry name" value="REDOX-CYCLING DRUG-SENSING TRANSCRIPTIONAL ACTIVATOR SOXR"/>
    <property type="match status" value="1"/>
</dbReference>
<protein>
    <submittedName>
        <fullName evidence="6">MerR family transcriptional regulator</fullName>
    </submittedName>
</protein>
<dbReference type="SMART" id="SM00871">
    <property type="entry name" value="AraC_E_bind"/>
    <property type="match status" value="1"/>
</dbReference>
<dbReference type="InterPro" id="IPR047057">
    <property type="entry name" value="MerR_fam"/>
</dbReference>
<organism evidence="6 7">
    <name type="scientific">Romboutsia faecis</name>
    <dbReference type="NCBI Taxonomy" id="2764597"/>
    <lineage>
        <taxon>Bacteria</taxon>
        <taxon>Bacillati</taxon>
        <taxon>Bacillota</taxon>
        <taxon>Clostridia</taxon>
        <taxon>Peptostreptococcales</taxon>
        <taxon>Peptostreptococcaceae</taxon>
        <taxon>Romboutsia</taxon>
    </lineage>
</organism>
<keyword evidence="4" id="KW-0804">Transcription</keyword>
<evidence type="ECO:0000313" key="6">
    <source>
        <dbReference type="EMBL" id="MBC5996330.1"/>
    </source>
</evidence>
<dbReference type="Proteomes" id="UP000609849">
    <property type="component" value="Unassembled WGS sequence"/>
</dbReference>
<reference evidence="6 7" key="1">
    <citation type="submission" date="2020-08" db="EMBL/GenBank/DDBJ databases">
        <authorList>
            <person name="Liu C."/>
            <person name="Sun Q."/>
        </authorList>
    </citation>
    <scope>NUCLEOTIDE SEQUENCE [LARGE SCALE GENOMIC DNA]</scope>
    <source>
        <strain evidence="6 7">NSJ-18</strain>
    </source>
</reference>
<evidence type="ECO:0000313" key="7">
    <source>
        <dbReference type="Proteomes" id="UP000609849"/>
    </source>
</evidence>
<dbReference type="Gene3D" id="1.10.1660.10">
    <property type="match status" value="1"/>
</dbReference>
<keyword evidence="3" id="KW-0238">DNA-binding</keyword>
<name>A0ABR7JN71_9FIRM</name>
<evidence type="ECO:0000256" key="4">
    <source>
        <dbReference type="ARBA" id="ARBA00023163"/>
    </source>
</evidence>
<dbReference type="CDD" id="cd00592">
    <property type="entry name" value="HTH_MerR-like"/>
    <property type="match status" value="1"/>
</dbReference>
<accession>A0ABR7JN71</accession>
<dbReference type="InterPro" id="IPR029442">
    <property type="entry name" value="GyrI-like"/>
</dbReference>
<dbReference type="SUPFAM" id="SSF46955">
    <property type="entry name" value="Putative DNA-binding domain"/>
    <property type="match status" value="1"/>
</dbReference>
<feature type="domain" description="HTH merR-type" evidence="5">
    <location>
        <begin position="4"/>
        <end position="72"/>
    </location>
</feature>
<dbReference type="PANTHER" id="PTHR30204:SF69">
    <property type="entry name" value="MERR-FAMILY TRANSCRIPTIONAL REGULATOR"/>
    <property type="match status" value="1"/>
</dbReference>
<keyword evidence="1" id="KW-0678">Repressor</keyword>
<dbReference type="Pfam" id="PF06445">
    <property type="entry name" value="GyrI-like"/>
    <property type="match status" value="1"/>
</dbReference>
<dbReference type="Gene3D" id="3.20.80.10">
    <property type="entry name" value="Regulatory factor, effector binding domain"/>
    <property type="match status" value="1"/>
</dbReference>
<dbReference type="RefSeq" id="WP_153972040.1">
    <property type="nucleotide sequence ID" value="NZ_JACRWE010000002.1"/>
</dbReference>
<dbReference type="Pfam" id="PF13411">
    <property type="entry name" value="MerR_1"/>
    <property type="match status" value="1"/>
</dbReference>
<comment type="caution">
    <text evidence="6">The sequence shown here is derived from an EMBL/GenBank/DDBJ whole genome shotgun (WGS) entry which is preliminary data.</text>
</comment>
<dbReference type="InterPro" id="IPR010499">
    <property type="entry name" value="AraC_E-bd"/>
</dbReference>
<dbReference type="PROSITE" id="PS50937">
    <property type="entry name" value="HTH_MERR_2"/>
    <property type="match status" value="1"/>
</dbReference>
<evidence type="ECO:0000256" key="1">
    <source>
        <dbReference type="ARBA" id="ARBA00022491"/>
    </source>
</evidence>
<proteinExistence type="predicted"/>